<keyword evidence="3" id="KW-1185">Reference proteome</keyword>
<dbReference type="AlphaFoldDB" id="A0A846QUF4"/>
<dbReference type="PROSITE" id="PS51186">
    <property type="entry name" value="GNAT"/>
    <property type="match status" value="1"/>
</dbReference>
<dbReference type="GO" id="GO:0016747">
    <property type="term" value="F:acyltransferase activity, transferring groups other than amino-acyl groups"/>
    <property type="evidence" value="ECO:0007669"/>
    <property type="project" value="InterPro"/>
</dbReference>
<dbReference type="Gene3D" id="3.40.630.30">
    <property type="match status" value="1"/>
</dbReference>
<dbReference type="InterPro" id="IPR016181">
    <property type="entry name" value="Acyl_CoA_acyltransferase"/>
</dbReference>
<reference evidence="2 3" key="1">
    <citation type="submission" date="2020-03" db="EMBL/GenBank/DDBJ databases">
        <title>Genomic Encyclopedia of Type Strains, Phase IV (KMG-IV): sequencing the most valuable type-strain genomes for metagenomic binning, comparative biology and taxonomic classification.</title>
        <authorList>
            <person name="Goeker M."/>
        </authorList>
    </citation>
    <scope>NUCLEOTIDE SEQUENCE [LARGE SCALE GENOMIC DNA]</scope>
    <source>
        <strain evidence="2 3">DSM 29762</strain>
    </source>
</reference>
<dbReference type="RefSeq" id="WP_245201381.1">
    <property type="nucleotide sequence ID" value="NZ_JAATJJ010000001.1"/>
</dbReference>
<dbReference type="SUPFAM" id="SSF55729">
    <property type="entry name" value="Acyl-CoA N-acyltransferases (Nat)"/>
    <property type="match status" value="1"/>
</dbReference>
<evidence type="ECO:0000313" key="2">
    <source>
        <dbReference type="EMBL" id="NJB70172.1"/>
    </source>
</evidence>
<gene>
    <name evidence="2" type="ORF">GGR42_000634</name>
</gene>
<protein>
    <submittedName>
        <fullName evidence="2">Putative GNAT family N-acyltransferase</fullName>
    </submittedName>
</protein>
<keyword evidence="2" id="KW-0808">Transferase</keyword>
<keyword evidence="2" id="KW-0012">Acyltransferase</keyword>
<comment type="caution">
    <text evidence="2">The sequence shown here is derived from an EMBL/GenBank/DDBJ whole genome shotgun (WGS) entry which is preliminary data.</text>
</comment>
<organism evidence="2 3">
    <name type="scientific">Saonia flava</name>
    <dbReference type="NCBI Taxonomy" id="523696"/>
    <lineage>
        <taxon>Bacteria</taxon>
        <taxon>Pseudomonadati</taxon>
        <taxon>Bacteroidota</taxon>
        <taxon>Flavobacteriia</taxon>
        <taxon>Flavobacteriales</taxon>
        <taxon>Flavobacteriaceae</taxon>
        <taxon>Saonia</taxon>
    </lineage>
</organism>
<dbReference type="CDD" id="cd04301">
    <property type="entry name" value="NAT_SF"/>
    <property type="match status" value="1"/>
</dbReference>
<dbReference type="EMBL" id="JAATJJ010000001">
    <property type="protein sequence ID" value="NJB70172.1"/>
    <property type="molecule type" value="Genomic_DNA"/>
</dbReference>
<sequence>MHIRHHSIRTIPYFKTWSIRHRVMWPEQSLDFVKLPDDENGTHFGFFINDKLVSVVSLFINLSTNEAQFRKLATEINEQGNGYGTKLLSHLLEYTVQQKIERVWCNARLNKTSFYEKFGMVATQEKYIKEGVTFVIMEKTTSSLA</sequence>
<name>A0A846QUF4_9FLAO</name>
<accession>A0A846QUF4</accession>
<dbReference type="Proteomes" id="UP000590442">
    <property type="component" value="Unassembled WGS sequence"/>
</dbReference>
<dbReference type="InterPro" id="IPR000182">
    <property type="entry name" value="GNAT_dom"/>
</dbReference>
<feature type="domain" description="N-acetyltransferase" evidence="1">
    <location>
        <begin position="1"/>
        <end position="142"/>
    </location>
</feature>
<evidence type="ECO:0000313" key="3">
    <source>
        <dbReference type="Proteomes" id="UP000590442"/>
    </source>
</evidence>
<evidence type="ECO:0000259" key="1">
    <source>
        <dbReference type="PROSITE" id="PS51186"/>
    </source>
</evidence>
<dbReference type="Pfam" id="PF13673">
    <property type="entry name" value="Acetyltransf_10"/>
    <property type="match status" value="1"/>
</dbReference>
<proteinExistence type="predicted"/>